<evidence type="ECO:0000259" key="8">
    <source>
        <dbReference type="Pfam" id="PF14322"/>
    </source>
</evidence>
<keyword evidence="5" id="KW-0998">Cell outer membrane</keyword>
<dbReference type="EMBL" id="QEWP01000009">
    <property type="protein sequence ID" value="PWD99041.1"/>
    <property type="molecule type" value="Genomic_DNA"/>
</dbReference>
<comment type="similarity">
    <text evidence="2">Belongs to the SusD family.</text>
</comment>
<keyword evidence="3 6" id="KW-0732">Signal</keyword>
<organism evidence="9 10">
    <name type="scientific">Marinilabilia rubra</name>
    <dbReference type="NCBI Taxonomy" id="2162893"/>
    <lineage>
        <taxon>Bacteria</taxon>
        <taxon>Pseudomonadati</taxon>
        <taxon>Bacteroidota</taxon>
        <taxon>Bacteroidia</taxon>
        <taxon>Marinilabiliales</taxon>
        <taxon>Marinilabiliaceae</taxon>
        <taxon>Marinilabilia</taxon>
    </lineage>
</organism>
<dbReference type="Pfam" id="PF14322">
    <property type="entry name" value="SusD-like_3"/>
    <property type="match status" value="1"/>
</dbReference>
<feature type="domain" description="RagB/SusD" evidence="7">
    <location>
        <begin position="271"/>
        <end position="586"/>
    </location>
</feature>
<dbReference type="Proteomes" id="UP000244956">
    <property type="component" value="Unassembled WGS sequence"/>
</dbReference>
<feature type="signal peptide" evidence="6">
    <location>
        <begin position="1"/>
        <end position="22"/>
    </location>
</feature>
<comment type="subcellular location">
    <subcellularLocation>
        <location evidence="1">Cell outer membrane</location>
    </subcellularLocation>
</comment>
<dbReference type="PROSITE" id="PS51257">
    <property type="entry name" value="PROKAR_LIPOPROTEIN"/>
    <property type="match status" value="1"/>
</dbReference>
<proteinExistence type="inferred from homology"/>
<evidence type="ECO:0000256" key="3">
    <source>
        <dbReference type="ARBA" id="ARBA00022729"/>
    </source>
</evidence>
<dbReference type="Gene3D" id="1.25.40.390">
    <property type="match status" value="1"/>
</dbReference>
<dbReference type="InterPro" id="IPR011990">
    <property type="entry name" value="TPR-like_helical_dom_sf"/>
</dbReference>
<dbReference type="InterPro" id="IPR012944">
    <property type="entry name" value="SusD_RagB_dom"/>
</dbReference>
<evidence type="ECO:0000313" key="10">
    <source>
        <dbReference type="Proteomes" id="UP000244956"/>
    </source>
</evidence>
<evidence type="ECO:0000256" key="2">
    <source>
        <dbReference type="ARBA" id="ARBA00006275"/>
    </source>
</evidence>
<dbReference type="GO" id="GO:0009279">
    <property type="term" value="C:cell outer membrane"/>
    <property type="evidence" value="ECO:0007669"/>
    <property type="project" value="UniProtKB-SubCell"/>
</dbReference>
<sequence length="586" mass="67371">MKNRIIVFAGLLTLIISMSSCNEEFLEETNPTEVATDSYWTSLDQSYAGVVTLYTTMLNHYILNIQPDAMRSDMGYPGWNRPSPSGDMVVWYNQIYGNSNQYIERKWEACYEGIFRANQVIEGLEKMEGSVEDKDRWETHMAEARFFRGLLHFYLHSSFNEGRIIIRDFVPKSAEDFNLPVSSSEEVIEFFREDLEYAYMHLPAKWGEKKDLGRVTAGTAATILGTSHLYEEEYDQAMVYFEDVINNPEYGYRLVKDLDLLFTNAGEFNDESIFEIAYNLEHKPELGQWDEESMSNRLGRTGPGQFGAGRGILPVAWITYQYQNEPLDTKDPRNWVSDGEGGSKLRNVSLRASSMIALVEDDQSMYYLDGTTQQQAPFTQFEFGYYKKYTNHDIVATELDLPYGSWRSGKNVTVNRLADVYLMYAECLIKTGDIDGALDAINAVRKRWGLQLVGPAKNSAHDYNGINYDSETLMDHLIYVEKPLEMSIEGHSIRWIDMRRWGIIEERFNNLSEENYYVEDYSYVDQEGITKIKPLSHLVKGEKPSDSNSIVIKDYEQAADNYKAEVHAYYPIPLGEILTNPNLSNN</sequence>
<dbReference type="RefSeq" id="WP_109264780.1">
    <property type="nucleotide sequence ID" value="NZ_QEWP01000009.1"/>
</dbReference>
<dbReference type="AlphaFoldDB" id="A0A2U2B7I1"/>
<feature type="domain" description="SusD-like N-terminal" evidence="8">
    <location>
        <begin position="24"/>
        <end position="216"/>
    </location>
</feature>
<evidence type="ECO:0000256" key="6">
    <source>
        <dbReference type="SAM" id="SignalP"/>
    </source>
</evidence>
<dbReference type="SUPFAM" id="SSF48452">
    <property type="entry name" value="TPR-like"/>
    <property type="match status" value="1"/>
</dbReference>
<evidence type="ECO:0000256" key="4">
    <source>
        <dbReference type="ARBA" id="ARBA00023136"/>
    </source>
</evidence>
<reference evidence="9 10" key="1">
    <citation type="submission" date="2018-05" db="EMBL/GenBank/DDBJ databases">
        <title>Marinilabilia rubrum sp. nov., isolated from saltern sediment.</title>
        <authorList>
            <person name="Zhang R."/>
        </authorList>
    </citation>
    <scope>NUCLEOTIDE SEQUENCE [LARGE SCALE GENOMIC DNA]</scope>
    <source>
        <strain evidence="9 10">WTE16</strain>
    </source>
</reference>
<dbReference type="Pfam" id="PF07980">
    <property type="entry name" value="SusD_RagB"/>
    <property type="match status" value="1"/>
</dbReference>
<keyword evidence="10" id="KW-1185">Reference proteome</keyword>
<keyword evidence="4" id="KW-0472">Membrane</keyword>
<name>A0A2U2B7I1_9BACT</name>
<feature type="chain" id="PRO_5015775881" evidence="6">
    <location>
        <begin position="23"/>
        <end position="586"/>
    </location>
</feature>
<evidence type="ECO:0000313" key="9">
    <source>
        <dbReference type="EMBL" id="PWD99041.1"/>
    </source>
</evidence>
<comment type="caution">
    <text evidence="9">The sequence shown here is derived from an EMBL/GenBank/DDBJ whole genome shotgun (WGS) entry which is preliminary data.</text>
</comment>
<evidence type="ECO:0000256" key="5">
    <source>
        <dbReference type="ARBA" id="ARBA00023237"/>
    </source>
</evidence>
<dbReference type="OrthoDB" id="9792139at2"/>
<evidence type="ECO:0000259" key="7">
    <source>
        <dbReference type="Pfam" id="PF07980"/>
    </source>
</evidence>
<evidence type="ECO:0000256" key="1">
    <source>
        <dbReference type="ARBA" id="ARBA00004442"/>
    </source>
</evidence>
<protein>
    <submittedName>
        <fullName evidence="9">RagB/SusD family nutrient uptake outer membrane protein</fullName>
    </submittedName>
</protein>
<accession>A0A2U2B7I1</accession>
<gene>
    <name evidence="9" type="ORF">DDZ16_12310</name>
</gene>
<dbReference type="InterPro" id="IPR033985">
    <property type="entry name" value="SusD-like_N"/>
</dbReference>